<accession>A0ABV8PEX3</accession>
<feature type="coiled-coil region" evidence="1">
    <location>
        <begin position="151"/>
        <end position="183"/>
    </location>
</feature>
<keyword evidence="2" id="KW-1133">Transmembrane helix</keyword>
<dbReference type="RefSeq" id="WP_378986824.1">
    <property type="nucleotide sequence ID" value="NZ_JBHSBW010000013.1"/>
</dbReference>
<reference evidence="5" key="1">
    <citation type="journal article" date="2019" name="Int. J. Syst. Evol. Microbiol.">
        <title>The Global Catalogue of Microorganisms (GCM) 10K type strain sequencing project: providing services to taxonomists for standard genome sequencing and annotation.</title>
        <authorList>
            <consortium name="The Broad Institute Genomics Platform"/>
            <consortium name="The Broad Institute Genome Sequencing Center for Infectious Disease"/>
            <person name="Wu L."/>
            <person name="Ma J."/>
        </authorList>
    </citation>
    <scope>NUCLEOTIDE SEQUENCE [LARGE SCALE GENOMIC DNA]</scope>
    <source>
        <strain evidence="5">CCM 8691</strain>
    </source>
</reference>
<dbReference type="EC" id="2.7.13.3" evidence="4"/>
<dbReference type="Pfam" id="PF06580">
    <property type="entry name" value="His_kinase"/>
    <property type="match status" value="1"/>
</dbReference>
<evidence type="ECO:0000259" key="3">
    <source>
        <dbReference type="Pfam" id="PF06580"/>
    </source>
</evidence>
<dbReference type="PANTHER" id="PTHR34220:SF7">
    <property type="entry name" value="SENSOR HISTIDINE KINASE YPDA"/>
    <property type="match status" value="1"/>
</dbReference>
<dbReference type="GO" id="GO:0004673">
    <property type="term" value="F:protein histidine kinase activity"/>
    <property type="evidence" value="ECO:0007669"/>
    <property type="project" value="UniProtKB-EC"/>
</dbReference>
<feature type="transmembrane region" description="Helical" evidence="2">
    <location>
        <begin position="124"/>
        <end position="145"/>
    </location>
</feature>
<feature type="transmembrane region" description="Helical" evidence="2">
    <location>
        <begin position="20"/>
        <end position="43"/>
    </location>
</feature>
<evidence type="ECO:0000313" key="4">
    <source>
        <dbReference type="EMBL" id="MFC4212668.1"/>
    </source>
</evidence>
<dbReference type="InterPro" id="IPR010559">
    <property type="entry name" value="Sig_transdc_His_kin_internal"/>
</dbReference>
<dbReference type="PANTHER" id="PTHR34220">
    <property type="entry name" value="SENSOR HISTIDINE KINASE YPDA"/>
    <property type="match status" value="1"/>
</dbReference>
<comment type="caution">
    <text evidence="4">The sequence shown here is derived from an EMBL/GenBank/DDBJ whole genome shotgun (WGS) entry which is preliminary data.</text>
</comment>
<keyword evidence="4" id="KW-0418">Kinase</keyword>
<proteinExistence type="predicted"/>
<evidence type="ECO:0000256" key="1">
    <source>
        <dbReference type="SAM" id="Coils"/>
    </source>
</evidence>
<keyword evidence="4" id="KW-0808">Transferase</keyword>
<dbReference type="InterPro" id="IPR050640">
    <property type="entry name" value="Bact_2-comp_sensor_kinase"/>
</dbReference>
<protein>
    <submittedName>
        <fullName evidence="4">Sensor histidine kinase</fullName>
        <ecNumber evidence="4">2.7.13.3</ecNumber>
    </submittedName>
</protein>
<keyword evidence="1" id="KW-0175">Coiled coil</keyword>
<sequence length="379" mass="43759">MNSLTGTFQVFNSVIKKYQIHLIAWAAFIFWESVIIGLIYGQFGNFSNYAIHYALNISIFYVHAHVLMLSLKDPKQAFWKLPVFMFLETIVFVGFIYGVDTLLFKYTHVFSKEMGEPLTRALTVLWRCLFFMFFGTGYYFLISFLDTKAEKERIERQRFRILLEKEKTEKELVQSRNAFLKAQINPHLLFNTLEFVYQKFKHHSPKDAEAMLYLADIMRYAAAANDTGEYINLGEEITQCENLIHLHELTNPCMNLELAYAPDTTELSFIPLVLITVLENMIKHGDLYGSAGHSSLDIFIDDKNLIIASKNKILPTPPSYGLSSGLDNIKNRLAFAYGNDYSLQHFIDEDNYFELTIKVRIEAIKQNQISSEISSMVSN</sequence>
<keyword evidence="2" id="KW-0472">Membrane</keyword>
<organism evidence="4 5">
    <name type="scientific">Pedobacter lithocola</name>
    <dbReference type="NCBI Taxonomy" id="1908239"/>
    <lineage>
        <taxon>Bacteria</taxon>
        <taxon>Pseudomonadati</taxon>
        <taxon>Bacteroidota</taxon>
        <taxon>Sphingobacteriia</taxon>
        <taxon>Sphingobacteriales</taxon>
        <taxon>Sphingobacteriaceae</taxon>
        <taxon>Pedobacter</taxon>
    </lineage>
</organism>
<feature type="domain" description="Signal transduction histidine kinase internal region" evidence="3">
    <location>
        <begin position="178"/>
        <end position="249"/>
    </location>
</feature>
<evidence type="ECO:0000313" key="5">
    <source>
        <dbReference type="Proteomes" id="UP001595789"/>
    </source>
</evidence>
<keyword evidence="2" id="KW-0812">Transmembrane</keyword>
<feature type="transmembrane region" description="Helical" evidence="2">
    <location>
        <begin position="83"/>
        <end position="104"/>
    </location>
</feature>
<gene>
    <name evidence="4" type="ORF">ACFOWA_15840</name>
</gene>
<keyword evidence="5" id="KW-1185">Reference proteome</keyword>
<name>A0ABV8PEX3_9SPHI</name>
<evidence type="ECO:0000256" key="2">
    <source>
        <dbReference type="SAM" id="Phobius"/>
    </source>
</evidence>
<dbReference type="Proteomes" id="UP001595789">
    <property type="component" value="Unassembled WGS sequence"/>
</dbReference>
<dbReference type="EMBL" id="JBHSBW010000013">
    <property type="protein sequence ID" value="MFC4212668.1"/>
    <property type="molecule type" value="Genomic_DNA"/>
</dbReference>
<feature type="transmembrane region" description="Helical" evidence="2">
    <location>
        <begin position="49"/>
        <end position="71"/>
    </location>
</feature>